<dbReference type="EMBL" id="CP001361">
    <property type="protein sequence ID" value="AFL05238.1"/>
    <property type="molecule type" value="Genomic_DNA"/>
</dbReference>
<protein>
    <submittedName>
        <fullName evidence="2">Uncharacterized protein</fullName>
    </submittedName>
</protein>
<accession>I3WK25</accession>
<dbReference type="KEGG" id="bbf:BBB_1648"/>
<dbReference type="HOGENOM" id="CLU_982331_0_0_11"/>
<proteinExistence type="predicted"/>
<organism evidence="2 3">
    <name type="scientific">Bifidobacterium bifidum BGN4</name>
    <dbReference type="NCBI Taxonomy" id="484020"/>
    <lineage>
        <taxon>Bacteria</taxon>
        <taxon>Bacillati</taxon>
        <taxon>Actinomycetota</taxon>
        <taxon>Actinomycetes</taxon>
        <taxon>Bifidobacteriales</taxon>
        <taxon>Bifidobacteriaceae</taxon>
        <taxon>Bifidobacterium</taxon>
    </lineage>
</organism>
<sequence length="283" mass="30399">MKKTQPWGITYPDSGDSINQAPAQMQAMAESIDTAVGKIANKPPITYAVAKQLDPNQQPTADYTASETFNGPRTLNLGIPRAPRIKGVTSEQLDPAQSPTAATGTDEHGDYSLRLGLPRQRRLTLGEITSVDSTQPATGSLTTDAHGDQTLNLTLPRGRDGAPATFATGQGIKGTGAADNPLTLSPFPLTRITITHGKTGTLANQQSIYLGSAEIKASQIVARISFDYGLSYNNNEFMFTTRTTDNTLYLWLTSTRTVSMPIDLTYLTPVTITLIDLLAVQEQ</sequence>
<dbReference type="PATRIC" id="fig|484020.3.peg.1631"/>
<name>I3WK25_BIFBI</name>
<reference evidence="2 3" key="1">
    <citation type="journal article" date="2012" name="J. Bacteriol.">
        <title>Complete Genome Sequence of the Probiotic Bacterium Bifidobacterium bifidum Strain BGN4.</title>
        <authorList>
            <person name="Yu D.S."/>
            <person name="Jeong H."/>
            <person name="Lee D.H."/>
            <person name="Kwon S.K."/>
            <person name="Song J.Y."/>
            <person name="Kim B.K."/>
            <person name="Park M.S."/>
            <person name="Ji G.E."/>
            <person name="Oh T.K."/>
            <person name="Kim J.F."/>
        </authorList>
    </citation>
    <scope>NUCLEOTIDE SEQUENCE [LARGE SCALE GENOMIC DNA]</scope>
    <source>
        <strain evidence="2 3">BGN4</strain>
    </source>
</reference>
<evidence type="ECO:0000313" key="3">
    <source>
        <dbReference type="Proteomes" id="UP000006173"/>
    </source>
</evidence>
<evidence type="ECO:0000313" key="2">
    <source>
        <dbReference type="EMBL" id="AFL05238.1"/>
    </source>
</evidence>
<dbReference type="Proteomes" id="UP000006173">
    <property type="component" value="Chromosome"/>
</dbReference>
<dbReference type="AlphaFoldDB" id="I3WK25"/>
<dbReference type="RefSeq" id="WP_014760672.1">
    <property type="nucleotide sequence ID" value="NC_017999.1"/>
</dbReference>
<feature type="region of interest" description="Disordered" evidence="1">
    <location>
        <begin position="87"/>
        <end position="112"/>
    </location>
</feature>
<evidence type="ECO:0000256" key="1">
    <source>
        <dbReference type="SAM" id="MobiDB-lite"/>
    </source>
</evidence>
<gene>
    <name evidence="2" type="ORF">BBB_1648</name>
</gene>
<feature type="compositionally biased region" description="Polar residues" evidence="1">
    <location>
        <begin position="89"/>
        <end position="103"/>
    </location>
</feature>